<evidence type="ECO:0000313" key="2">
    <source>
        <dbReference type="EMBL" id="MCF2869805.1"/>
    </source>
</evidence>
<name>A0ABS9CTQ0_9RHOB</name>
<proteinExistence type="predicted"/>
<comment type="caution">
    <text evidence="2">The sequence shown here is derived from an EMBL/GenBank/DDBJ whole genome shotgun (WGS) entry which is preliminary data.</text>
</comment>
<gene>
    <name evidence="2" type="ORF">L0664_01880</name>
</gene>
<keyword evidence="3" id="KW-1185">Reference proteome</keyword>
<keyword evidence="1" id="KW-0812">Transmembrane</keyword>
<dbReference type="EMBL" id="JAKGAQ010000001">
    <property type="protein sequence ID" value="MCF2869805.1"/>
    <property type="molecule type" value="Genomic_DNA"/>
</dbReference>
<reference evidence="2 3" key="1">
    <citation type="submission" date="2022-01" db="EMBL/GenBank/DDBJ databases">
        <title>Octadecabacter sp. nov., isolated from a marine alga.</title>
        <authorList>
            <person name="Jin M.S."/>
            <person name="Kim H.M."/>
            <person name="Han D.M."/>
            <person name="Jung J.J."/>
            <person name="Jeon C.O."/>
        </authorList>
    </citation>
    <scope>NUCLEOTIDE SEQUENCE [LARGE SCALE GENOMIC DNA]</scope>
    <source>
        <strain evidence="2 3">G9-8</strain>
    </source>
</reference>
<evidence type="ECO:0000256" key="1">
    <source>
        <dbReference type="SAM" id="Phobius"/>
    </source>
</evidence>
<accession>A0ABS9CTQ0</accession>
<evidence type="ECO:0000313" key="3">
    <source>
        <dbReference type="Proteomes" id="UP001200557"/>
    </source>
</evidence>
<feature type="transmembrane region" description="Helical" evidence="1">
    <location>
        <begin position="20"/>
        <end position="40"/>
    </location>
</feature>
<keyword evidence="1" id="KW-0472">Membrane</keyword>
<dbReference type="RefSeq" id="WP_235223929.1">
    <property type="nucleotide sequence ID" value="NZ_JAKGAQ010000001.1"/>
</dbReference>
<keyword evidence="1" id="KW-1133">Transmembrane helix</keyword>
<organism evidence="2 3">
    <name type="scientific">Octadecabacter dasysiphoniae</name>
    <dbReference type="NCBI Taxonomy" id="2909341"/>
    <lineage>
        <taxon>Bacteria</taxon>
        <taxon>Pseudomonadati</taxon>
        <taxon>Pseudomonadota</taxon>
        <taxon>Alphaproteobacteria</taxon>
        <taxon>Rhodobacterales</taxon>
        <taxon>Roseobacteraceae</taxon>
        <taxon>Octadecabacter</taxon>
    </lineage>
</organism>
<sequence>MAIKVEHEIHGRRKGRNMGVGLLLLGMIGIVFGLTVVKVLGLTDIRQMEKFDHVARPQLEPGALEAAEQRAAEVAAEAEANQ</sequence>
<protein>
    <recommendedName>
        <fullName evidence="4">Cytochrome C oxidase assembly protein</fullName>
    </recommendedName>
</protein>
<dbReference type="Proteomes" id="UP001200557">
    <property type="component" value="Unassembled WGS sequence"/>
</dbReference>
<evidence type="ECO:0008006" key="4">
    <source>
        <dbReference type="Google" id="ProtNLM"/>
    </source>
</evidence>